<dbReference type="PANTHER" id="PTHR34386">
    <property type="entry name" value="GLUTAREDOXIN"/>
    <property type="match status" value="1"/>
</dbReference>
<proteinExistence type="predicted"/>
<evidence type="ECO:0000256" key="1">
    <source>
        <dbReference type="SAM" id="SignalP"/>
    </source>
</evidence>
<feature type="chain" id="PRO_5046736656" evidence="1">
    <location>
        <begin position="33"/>
        <end position="256"/>
    </location>
</feature>
<dbReference type="PANTHER" id="PTHR34386:SF1">
    <property type="entry name" value="GLUTAREDOXIN-LIKE PROTEIN NRDH"/>
    <property type="match status" value="1"/>
</dbReference>
<gene>
    <name evidence="3" type="ORF">GCM10022409_29250</name>
</gene>
<evidence type="ECO:0000259" key="2">
    <source>
        <dbReference type="Pfam" id="PF04784"/>
    </source>
</evidence>
<keyword evidence="1" id="KW-0732">Signal</keyword>
<dbReference type="Pfam" id="PF04784">
    <property type="entry name" value="DUF547"/>
    <property type="match status" value="1"/>
</dbReference>
<dbReference type="RefSeq" id="WP_345055929.1">
    <property type="nucleotide sequence ID" value="NZ_BAABDK010000023.1"/>
</dbReference>
<protein>
    <submittedName>
        <fullName evidence="3">DUF547 domain-containing protein</fullName>
    </submittedName>
</protein>
<dbReference type="EMBL" id="BAABDK010000023">
    <property type="protein sequence ID" value="GAA4041413.1"/>
    <property type="molecule type" value="Genomic_DNA"/>
</dbReference>
<name>A0ABP7UE17_9BACT</name>
<accession>A0ABP7UE17</accession>
<organism evidence="3 4">
    <name type="scientific">Hymenobacter glaciei</name>
    <dbReference type="NCBI Taxonomy" id="877209"/>
    <lineage>
        <taxon>Bacteria</taxon>
        <taxon>Pseudomonadati</taxon>
        <taxon>Bacteroidota</taxon>
        <taxon>Cytophagia</taxon>
        <taxon>Cytophagales</taxon>
        <taxon>Hymenobacteraceae</taxon>
        <taxon>Hymenobacter</taxon>
    </lineage>
</organism>
<keyword evidence="4" id="KW-1185">Reference proteome</keyword>
<reference evidence="4" key="1">
    <citation type="journal article" date="2019" name="Int. J. Syst. Evol. Microbiol.">
        <title>The Global Catalogue of Microorganisms (GCM) 10K type strain sequencing project: providing services to taxonomists for standard genome sequencing and annotation.</title>
        <authorList>
            <consortium name="The Broad Institute Genomics Platform"/>
            <consortium name="The Broad Institute Genome Sequencing Center for Infectious Disease"/>
            <person name="Wu L."/>
            <person name="Ma J."/>
        </authorList>
    </citation>
    <scope>NUCLEOTIDE SEQUENCE [LARGE SCALE GENOMIC DNA]</scope>
    <source>
        <strain evidence="4">JCM 17225</strain>
    </source>
</reference>
<dbReference type="Proteomes" id="UP001501469">
    <property type="component" value="Unassembled WGS sequence"/>
</dbReference>
<sequence>MLKSFIPRLSTARRLAVAAAVLLSGATATAVAAPPMAALPQATTAYYAKFVDENGNINYGAIKRNPLEIKALVKRYETTDAKMLKDADREAFYLNAYNVMVISEVAAHYPAESVQKIPGFFDKNLVTVAGEKMTLNDLEAKKLREPFHDPRVHFALVCGAKGCPRLNRQAYVGNQVDAQLTVQARKVLQDPKFIRVNDATKKVQISEIFKWFEPEFKASGKTGLAYINQFRDSKAIPATYAVEYYTYDWALNDRKQ</sequence>
<feature type="domain" description="DUF547" evidence="2">
    <location>
        <begin position="83"/>
        <end position="186"/>
    </location>
</feature>
<feature type="signal peptide" evidence="1">
    <location>
        <begin position="1"/>
        <end position="32"/>
    </location>
</feature>
<dbReference type="InterPro" id="IPR006869">
    <property type="entry name" value="DUF547"/>
</dbReference>
<dbReference type="InterPro" id="IPR051548">
    <property type="entry name" value="Grx-like_ET"/>
</dbReference>
<comment type="caution">
    <text evidence="3">The sequence shown here is derived from an EMBL/GenBank/DDBJ whole genome shotgun (WGS) entry which is preliminary data.</text>
</comment>
<evidence type="ECO:0000313" key="3">
    <source>
        <dbReference type="EMBL" id="GAA4041413.1"/>
    </source>
</evidence>
<evidence type="ECO:0000313" key="4">
    <source>
        <dbReference type="Proteomes" id="UP001501469"/>
    </source>
</evidence>